<comment type="caution">
    <text evidence="1">The sequence shown here is derived from an EMBL/GenBank/DDBJ whole genome shotgun (WGS) entry which is preliminary data.</text>
</comment>
<name>A0A0F9M846_9ZZZZ</name>
<proteinExistence type="predicted"/>
<dbReference type="EMBL" id="LAZR01005015">
    <property type="protein sequence ID" value="KKN03620.1"/>
    <property type="molecule type" value="Genomic_DNA"/>
</dbReference>
<reference evidence="1" key="1">
    <citation type="journal article" date="2015" name="Nature">
        <title>Complex archaea that bridge the gap between prokaryotes and eukaryotes.</title>
        <authorList>
            <person name="Spang A."/>
            <person name="Saw J.H."/>
            <person name="Jorgensen S.L."/>
            <person name="Zaremba-Niedzwiedzka K."/>
            <person name="Martijn J."/>
            <person name="Lind A.E."/>
            <person name="van Eijk R."/>
            <person name="Schleper C."/>
            <person name="Guy L."/>
            <person name="Ettema T.J."/>
        </authorList>
    </citation>
    <scope>NUCLEOTIDE SEQUENCE</scope>
</reference>
<accession>A0A0F9M846</accession>
<dbReference type="AlphaFoldDB" id="A0A0F9M846"/>
<evidence type="ECO:0000313" key="1">
    <source>
        <dbReference type="EMBL" id="KKN03620.1"/>
    </source>
</evidence>
<gene>
    <name evidence="1" type="ORF">LCGC14_1105760</name>
</gene>
<protein>
    <submittedName>
        <fullName evidence="1">Uncharacterized protein</fullName>
    </submittedName>
</protein>
<sequence>MAELKRDSQRALVKAVDRHGGRLSFGVNRGPPKEEVAALASAVLALVALGSSMEIRKQILGRAMRILWDSE</sequence>
<organism evidence="1">
    <name type="scientific">marine sediment metagenome</name>
    <dbReference type="NCBI Taxonomy" id="412755"/>
    <lineage>
        <taxon>unclassified sequences</taxon>
        <taxon>metagenomes</taxon>
        <taxon>ecological metagenomes</taxon>
    </lineage>
</organism>